<dbReference type="Pfam" id="PF00595">
    <property type="entry name" value="PDZ"/>
    <property type="match status" value="1"/>
</dbReference>
<dbReference type="GO" id="GO:0007015">
    <property type="term" value="P:actin filament organization"/>
    <property type="evidence" value="ECO:0007669"/>
    <property type="project" value="TreeGrafter"/>
</dbReference>
<dbReference type="SUPFAM" id="SSF50156">
    <property type="entry name" value="PDZ domain-like"/>
    <property type="match status" value="1"/>
</dbReference>
<feature type="compositionally biased region" description="Acidic residues" evidence="13">
    <location>
        <begin position="230"/>
        <end position="240"/>
    </location>
</feature>
<evidence type="ECO:0000256" key="7">
    <source>
        <dbReference type="ARBA" id="ARBA00023018"/>
    </source>
</evidence>
<dbReference type="PANTHER" id="PTHR16154">
    <property type="entry name" value="NEURABIN"/>
    <property type="match status" value="1"/>
</dbReference>
<evidence type="ECO:0000256" key="1">
    <source>
        <dbReference type="ARBA" id="ARBA00004245"/>
    </source>
</evidence>
<keyword evidence="3" id="KW-0963">Cytoplasm</keyword>
<reference evidence="15" key="2">
    <citation type="submission" date="2016-06" db="EMBL/GenBank/DDBJ databases">
        <title>The genome of a short-lived fish provides insights into sex chromosome evolution and the genetic control of aging.</title>
        <authorList>
            <person name="Reichwald K."/>
            <person name="Felder M."/>
            <person name="Petzold A."/>
            <person name="Koch P."/>
            <person name="Groth M."/>
            <person name="Platzer M."/>
        </authorList>
    </citation>
    <scope>NUCLEOTIDE SEQUENCE</scope>
    <source>
        <tissue evidence="15">Brain</tissue>
    </source>
</reference>
<feature type="compositionally biased region" description="Polar residues" evidence="13">
    <location>
        <begin position="104"/>
        <end position="128"/>
    </location>
</feature>
<dbReference type="PROSITE" id="PS50106">
    <property type="entry name" value="PDZ"/>
    <property type="match status" value="1"/>
</dbReference>
<evidence type="ECO:0000256" key="3">
    <source>
        <dbReference type="ARBA" id="ARBA00022490"/>
    </source>
</evidence>
<dbReference type="EMBL" id="HAEF01020732">
    <property type="protein sequence ID" value="SBR61891.1"/>
    <property type="molecule type" value="Transcribed_RNA"/>
</dbReference>
<keyword evidence="10" id="KW-0206">Cytoskeleton</keyword>
<keyword evidence="2" id="KW-0217">Developmental protein</keyword>
<feature type="coiled-coil region" evidence="12">
    <location>
        <begin position="484"/>
        <end position="627"/>
    </location>
</feature>
<dbReference type="GO" id="GO:0031175">
    <property type="term" value="P:neuron projection development"/>
    <property type="evidence" value="ECO:0007669"/>
    <property type="project" value="TreeGrafter"/>
</dbReference>
<dbReference type="GO" id="GO:0030425">
    <property type="term" value="C:dendrite"/>
    <property type="evidence" value="ECO:0007669"/>
    <property type="project" value="TreeGrafter"/>
</dbReference>
<evidence type="ECO:0000256" key="10">
    <source>
        <dbReference type="ARBA" id="ARBA00023212"/>
    </source>
</evidence>
<dbReference type="AlphaFoldDB" id="A0A1A8MZ79"/>
<dbReference type="InterPro" id="IPR040645">
    <property type="entry name" value="Neurabin-1/2_PDZ"/>
</dbReference>
<dbReference type="Pfam" id="PF17817">
    <property type="entry name" value="PDZ_5"/>
    <property type="match status" value="1"/>
</dbReference>
<evidence type="ECO:0000256" key="11">
    <source>
        <dbReference type="ARBA" id="ARBA00034103"/>
    </source>
</evidence>
<dbReference type="PANTHER" id="PTHR16154:SF24">
    <property type="entry name" value="NEURABIN-2"/>
    <property type="match status" value="1"/>
</dbReference>
<gene>
    <name evidence="15" type="primary">Nfu_g_1_023340</name>
</gene>
<evidence type="ECO:0000259" key="14">
    <source>
        <dbReference type="PROSITE" id="PS50106"/>
    </source>
</evidence>
<evidence type="ECO:0000313" key="15">
    <source>
        <dbReference type="EMBL" id="SBR61891.1"/>
    </source>
</evidence>
<keyword evidence="8 12" id="KW-0175">Coiled coil</keyword>
<comment type="subcellular location">
    <subcellularLocation>
        <location evidence="1">Cytoplasm</location>
        <location evidence="1">Cytoskeleton</location>
    </subcellularLocation>
    <subcellularLocation>
        <location evidence="11">Synapse</location>
    </subcellularLocation>
</comment>
<dbReference type="EMBL" id="HAEG01013570">
    <property type="protein sequence ID" value="SBR95330.1"/>
    <property type="molecule type" value="Transcribed_RNA"/>
</dbReference>
<dbReference type="GO" id="GO:0015629">
    <property type="term" value="C:actin cytoskeleton"/>
    <property type="evidence" value="ECO:0007669"/>
    <property type="project" value="TreeGrafter"/>
</dbReference>
<dbReference type="Gene3D" id="2.30.42.10">
    <property type="match status" value="1"/>
</dbReference>
<feature type="compositionally biased region" description="Polar residues" evidence="13">
    <location>
        <begin position="152"/>
        <end position="166"/>
    </location>
</feature>
<dbReference type="GO" id="GO:0051015">
    <property type="term" value="F:actin filament binding"/>
    <property type="evidence" value="ECO:0007669"/>
    <property type="project" value="TreeGrafter"/>
</dbReference>
<feature type="domain" description="PDZ" evidence="14">
    <location>
        <begin position="311"/>
        <end position="399"/>
    </location>
</feature>
<keyword evidence="4" id="KW-0597">Phosphoprotein</keyword>
<feature type="region of interest" description="Disordered" evidence="13">
    <location>
        <begin position="1"/>
        <end position="23"/>
    </location>
</feature>
<feature type="region of interest" description="Disordered" evidence="13">
    <location>
        <begin position="79"/>
        <end position="243"/>
    </location>
</feature>
<evidence type="ECO:0000256" key="2">
    <source>
        <dbReference type="ARBA" id="ARBA00022473"/>
    </source>
</evidence>
<name>A0A1A8MZ79_9TELE</name>
<dbReference type="InterPro" id="IPR036034">
    <property type="entry name" value="PDZ_sf"/>
</dbReference>
<proteinExistence type="predicted"/>
<accession>A0A1A8MZ79</accession>
<dbReference type="GO" id="GO:0014069">
    <property type="term" value="C:postsynaptic density"/>
    <property type="evidence" value="ECO:0007669"/>
    <property type="project" value="TreeGrafter"/>
</dbReference>
<dbReference type="InterPro" id="IPR001478">
    <property type="entry name" value="PDZ"/>
</dbReference>
<dbReference type="GO" id="GO:0019722">
    <property type="term" value="P:calcium-mediated signaling"/>
    <property type="evidence" value="ECO:0007669"/>
    <property type="project" value="TreeGrafter"/>
</dbReference>
<keyword evidence="5" id="KW-0221">Differentiation</keyword>
<keyword evidence="7" id="KW-0770">Synapse</keyword>
<dbReference type="CDD" id="cd06790">
    <property type="entry name" value="PDZ_neurabin-like"/>
    <property type="match status" value="1"/>
</dbReference>
<reference evidence="15" key="1">
    <citation type="submission" date="2016-05" db="EMBL/GenBank/DDBJ databases">
        <authorList>
            <person name="Lavstsen T."/>
            <person name="Jespersen J.S."/>
        </authorList>
    </citation>
    <scope>NUCLEOTIDE SEQUENCE</scope>
    <source>
        <tissue evidence="15">Brain</tissue>
    </source>
</reference>
<feature type="compositionally biased region" description="Basic and acidic residues" evidence="13">
    <location>
        <begin position="187"/>
        <end position="212"/>
    </location>
</feature>
<evidence type="ECO:0000256" key="9">
    <source>
        <dbReference type="ARBA" id="ARBA00023203"/>
    </source>
</evidence>
<sequence>MVSRFNGSTESLDSLDTSEAVSPTVSQLSAVFERAAELRNNLHRLSSTPPLPSRGVSAKVGVLNSKAITKRVSAFVSGNQEDEISNQRGQDLPPRGLRGRVTPPSESINGSQSVDQSVGTIDLSSNVGEPSEQRGKTFSDAGVEAKAGGTPEDQSGFNEPNSTTLQGDIHVSVENGGTAAEKSSSPKTDEKDAREEEADRTLKDDQSGRDSVDISAYSAVGYDFGGSQKDEEEDEDDDHYEPESSCVEIAGLDMEEDPPPSRKIWFSTEPIKVFATYPNEDYDRRNEDVDPMAASAEYELEKRVERLELFPVELEKDSDGLGISIIGMGAGADMGLEKLGIFVKTVTEGGAAHRDGRIQVNDLIVEVDGTSLVGVTQSFAASVLRNTSGTVKFVIGREKPGEQSEVAQLIQQTLEQERWQREMMEQRYNQYMDEQEGGEYGTDEEEDEEEASPSYPSAIEVFDLAENEDMSPLETDPEKLAHKYKELQIKHAVTQAEIQQLKRKLHHAEQEKQRWRMDKAQLEQTLQENKERMEKLEGYWMEAQSLCQAVDEHLKETQAQYQALERKYSKAKRLIKEYQQKEIEYLKKETQRCAQVGAEASLLKEESGQLQEQVADLESRVEELKSEPL</sequence>
<protein>
    <recommendedName>
        <fullName evidence="14">PDZ domain-containing protein</fullName>
    </recommendedName>
</protein>
<dbReference type="SMART" id="SM00228">
    <property type="entry name" value="PDZ"/>
    <property type="match status" value="1"/>
</dbReference>
<evidence type="ECO:0000256" key="4">
    <source>
        <dbReference type="ARBA" id="ARBA00022553"/>
    </source>
</evidence>
<evidence type="ECO:0000256" key="12">
    <source>
        <dbReference type="SAM" id="Coils"/>
    </source>
</evidence>
<dbReference type="GO" id="GO:0005737">
    <property type="term" value="C:cytoplasm"/>
    <property type="evidence" value="ECO:0007669"/>
    <property type="project" value="TreeGrafter"/>
</dbReference>
<evidence type="ECO:0000256" key="6">
    <source>
        <dbReference type="ARBA" id="ARBA00022902"/>
    </source>
</evidence>
<keyword evidence="9" id="KW-0009">Actin-binding</keyword>
<organism evidence="15">
    <name type="scientific">Nothobranchius pienaari</name>
    <dbReference type="NCBI Taxonomy" id="704102"/>
    <lineage>
        <taxon>Eukaryota</taxon>
        <taxon>Metazoa</taxon>
        <taxon>Chordata</taxon>
        <taxon>Craniata</taxon>
        <taxon>Vertebrata</taxon>
        <taxon>Euteleostomi</taxon>
        <taxon>Actinopterygii</taxon>
        <taxon>Neopterygii</taxon>
        <taxon>Teleostei</taxon>
        <taxon>Neoteleostei</taxon>
        <taxon>Acanthomorphata</taxon>
        <taxon>Ovalentaria</taxon>
        <taxon>Atherinomorphae</taxon>
        <taxon>Cyprinodontiformes</taxon>
        <taxon>Nothobranchiidae</taxon>
        <taxon>Nothobranchius</taxon>
    </lineage>
</organism>
<dbReference type="FunFam" id="2.30.42.10:FF:000010">
    <property type="entry name" value="Neurabin-1 isoform 1"/>
    <property type="match status" value="1"/>
</dbReference>
<keyword evidence="6" id="KW-0524">Neurogenesis</keyword>
<evidence type="ECO:0000256" key="8">
    <source>
        <dbReference type="ARBA" id="ARBA00023054"/>
    </source>
</evidence>
<dbReference type="InterPro" id="IPR043446">
    <property type="entry name" value="Neurabin-like"/>
</dbReference>
<evidence type="ECO:0000256" key="13">
    <source>
        <dbReference type="SAM" id="MobiDB-lite"/>
    </source>
</evidence>
<dbReference type="Gene3D" id="1.10.287.1490">
    <property type="match status" value="1"/>
</dbReference>
<evidence type="ECO:0000256" key="5">
    <source>
        <dbReference type="ARBA" id="ARBA00022782"/>
    </source>
</evidence>